<accession>A0ABU0THP5</accession>
<dbReference type="PROSITE" id="PS51257">
    <property type="entry name" value="PROKAR_LIPOPROTEIN"/>
    <property type="match status" value="1"/>
</dbReference>
<dbReference type="Gene3D" id="3.90.930.1">
    <property type="match status" value="1"/>
</dbReference>
<comment type="caution">
    <text evidence="1">The sequence shown here is derived from an EMBL/GenBank/DDBJ whole genome shotgun (WGS) entry which is preliminary data.</text>
</comment>
<reference evidence="1 2" key="1">
    <citation type="submission" date="2023-07" db="EMBL/GenBank/DDBJ databases">
        <title>Functional and genomic diversity of the sorghum phyllosphere microbiome.</title>
        <authorList>
            <person name="Shade A."/>
        </authorList>
    </citation>
    <scope>NUCLEOTIDE SEQUENCE [LARGE SCALE GENOMIC DNA]</scope>
    <source>
        <strain evidence="1 2">SORGH_AS_1064</strain>
    </source>
</reference>
<keyword evidence="2" id="KW-1185">Reference proteome</keyword>
<organism evidence="1 2">
    <name type="scientific">Chryseobacterium camelliae</name>
    <dbReference type="NCBI Taxonomy" id="1265445"/>
    <lineage>
        <taxon>Bacteria</taxon>
        <taxon>Pseudomonadati</taxon>
        <taxon>Bacteroidota</taxon>
        <taxon>Flavobacteriia</taxon>
        <taxon>Flavobacteriales</taxon>
        <taxon>Weeksellaceae</taxon>
        <taxon>Chryseobacterium group</taxon>
        <taxon>Chryseobacterium</taxon>
    </lineage>
</organism>
<evidence type="ECO:0000313" key="2">
    <source>
        <dbReference type="Proteomes" id="UP001225072"/>
    </source>
</evidence>
<protein>
    <submittedName>
        <fullName evidence="1">Antitoxin component YwqK of YwqJK toxin-antitoxin module</fullName>
    </submittedName>
</protein>
<dbReference type="SUPFAM" id="SSF82185">
    <property type="entry name" value="Histone H3 K4-specific methyltransferase SET7/9 N-terminal domain"/>
    <property type="match status" value="1"/>
</dbReference>
<evidence type="ECO:0000313" key="1">
    <source>
        <dbReference type="EMBL" id="MDQ1096567.1"/>
    </source>
</evidence>
<dbReference type="Proteomes" id="UP001225072">
    <property type="component" value="Unassembled WGS sequence"/>
</dbReference>
<name>A0ABU0THP5_9FLAO</name>
<dbReference type="EMBL" id="JAUTAL010000001">
    <property type="protein sequence ID" value="MDQ1096567.1"/>
    <property type="molecule type" value="Genomic_DNA"/>
</dbReference>
<gene>
    <name evidence="1" type="ORF">QE404_001714</name>
</gene>
<sequence>MIGIKQDFLYLRKSCFFMKKIILFILMLAFLASCTSKMNQYIKDDHNVNKRHGKWKEEYSADDGTMVALGKYRNGEKTGTWKTYLGNRLYEKNKIRKDITRTKRYYPDGKLMESGQSKLEVSDHERHWFYFGPWKYYNKEGKLSYIKIYNNGNKTDSISKAK</sequence>
<proteinExistence type="predicted"/>